<dbReference type="GO" id="GO:0055085">
    <property type="term" value="P:transmembrane transport"/>
    <property type="evidence" value="ECO:0007669"/>
    <property type="project" value="InterPro"/>
</dbReference>
<feature type="transmembrane region" description="Helical" evidence="7">
    <location>
        <begin position="182"/>
        <end position="204"/>
    </location>
</feature>
<sequence length="281" mass="31611">MKKSVGERSFQLCNNIFLILLGLLCLYPLWYVAMGSISDHQKVLLYSGPMLLPQGLSTEAYQMVSRNPNILSGYFNTFFILIIGVILDMIFTCLGAYVLAQKNVLWKRPLMLFIMFTMFFSGGLIPSYLNMKQLHLTGTRWGLIIPFCINTYNMIILRTAFEGLPDSLIEAAKIDGAGHMTILSRIVLPLSKATLAVLVLYYGVGIWNGWFWASVLIRERNKLPLQVILREVLLAPQGDTEPIAITVRYATIIVATAPILCIYPFIQKYFTKGVLIGAVKE</sequence>
<dbReference type="PANTHER" id="PTHR43744">
    <property type="entry name" value="ABC TRANSPORTER PERMEASE PROTEIN MG189-RELATED-RELATED"/>
    <property type="match status" value="1"/>
</dbReference>
<keyword evidence="6 7" id="KW-0472">Membrane</keyword>
<name>A0A9D2I3V8_9FIRM</name>
<evidence type="ECO:0000256" key="7">
    <source>
        <dbReference type="RuleBase" id="RU363032"/>
    </source>
</evidence>
<dbReference type="Proteomes" id="UP000886858">
    <property type="component" value="Unassembled WGS sequence"/>
</dbReference>
<feature type="transmembrane region" description="Helical" evidence="7">
    <location>
        <begin position="73"/>
        <end position="98"/>
    </location>
</feature>
<dbReference type="InterPro" id="IPR035906">
    <property type="entry name" value="MetI-like_sf"/>
</dbReference>
<evidence type="ECO:0000256" key="6">
    <source>
        <dbReference type="ARBA" id="ARBA00023136"/>
    </source>
</evidence>
<feature type="domain" description="ABC transmembrane type-1" evidence="8">
    <location>
        <begin position="74"/>
        <end position="264"/>
    </location>
</feature>
<proteinExistence type="inferred from homology"/>
<keyword evidence="4 7" id="KW-0812">Transmembrane</keyword>
<comment type="subcellular location">
    <subcellularLocation>
        <location evidence="1 7">Cell membrane</location>
        <topology evidence="1 7">Multi-pass membrane protein</topology>
    </subcellularLocation>
</comment>
<dbReference type="PANTHER" id="PTHR43744:SF9">
    <property type="entry name" value="POLYGALACTURONAN_RHAMNOGALACTURONAN TRANSPORT SYSTEM PERMEASE PROTEIN YTCP"/>
    <property type="match status" value="1"/>
</dbReference>
<dbReference type="GO" id="GO:0005886">
    <property type="term" value="C:plasma membrane"/>
    <property type="evidence" value="ECO:0007669"/>
    <property type="project" value="UniProtKB-SubCell"/>
</dbReference>
<comment type="caution">
    <text evidence="9">The sequence shown here is derived from an EMBL/GenBank/DDBJ whole genome shotgun (WGS) entry which is preliminary data.</text>
</comment>
<accession>A0A9D2I3V8</accession>
<comment type="similarity">
    <text evidence="7">Belongs to the binding-protein-dependent transport system permease family.</text>
</comment>
<evidence type="ECO:0000256" key="2">
    <source>
        <dbReference type="ARBA" id="ARBA00022448"/>
    </source>
</evidence>
<evidence type="ECO:0000256" key="1">
    <source>
        <dbReference type="ARBA" id="ARBA00004651"/>
    </source>
</evidence>
<dbReference type="Pfam" id="PF00528">
    <property type="entry name" value="BPD_transp_1"/>
    <property type="match status" value="1"/>
</dbReference>
<evidence type="ECO:0000313" key="10">
    <source>
        <dbReference type="Proteomes" id="UP000886858"/>
    </source>
</evidence>
<feature type="transmembrane region" description="Helical" evidence="7">
    <location>
        <begin position="110"/>
        <end position="129"/>
    </location>
</feature>
<keyword evidence="2 7" id="KW-0813">Transport</keyword>
<keyword evidence="5 7" id="KW-1133">Transmembrane helix</keyword>
<gene>
    <name evidence="9" type="ORF">H9717_00335</name>
</gene>
<reference evidence="9" key="2">
    <citation type="submission" date="2021-04" db="EMBL/GenBank/DDBJ databases">
        <authorList>
            <person name="Gilroy R."/>
        </authorList>
    </citation>
    <scope>NUCLEOTIDE SEQUENCE</scope>
    <source>
        <strain evidence="9">CHK179-7159</strain>
    </source>
</reference>
<evidence type="ECO:0000256" key="3">
    <source>
        <dbReference type="ARBA" id="ARBA00022475"/>
    </source>
</evidence>
<dbReference type="Gene3D" id="1.10.3720.10">
    <property type="entry name" value="MetI-like"/>
    <property type="match status" value="1"/>
</dbReference>
<evidence type="ECO:0000259" key="8">
    <source>
        <dbReference type="PROSITE" id="PS50928"/>
    </source>
</evidence>
<feature type="transmembrane region" description="Helical" evidence="7">
    <location>
        <begin position="141"/>
        <end position="161"/>
    </location>
</feature>
<dbReference type="SUPFAM" id="SSF161098">
    <property type="entry name" value="MetI-like"/>
    <property type="match status" value="1"/>
</dbReference>
<keyword evidence="3" id="KW-1003">Cell membrane</keyword>
<evidence type="ECO:0000256" key="5">
    <source>
        <dbReference type="ARBA" id="ARBA00022989"/>
    </source>
</evidence>
<dbReference type="AlphaFoldDB" id="A0A9D2I3V8"/>
<protein>
    <submittedName>
        <fullName evidence="9">Carbohydrate ABC transporter permease</fullName>
    </submittedName>
</protein>
<dbReference type="EMBL" id="DWYY01000003">
    <property type="protein sequence ID" value="HJA91567.1"/>
    <property type="molecule type" value="Genomic_DNA"/>
</dbReference>
<feature type="transmembrane region" description="Helical" evidence="7">
    <location>
        <begin position="243"/>
        <end position="266"/>
    </location>
</feature>
<dbReference type="PROSITE" id="PS50928">
    <property type="entry name" value="ABC_TM1"/>
    <property type="match status" value="1"/>
</dbReference>
<evidence type="ECO:0000313" key="9">
    <source>
        <dbReference type="EMBL" id="HJA91567.1"/>
    </source>
</evidence>
<reference evidence="9" key="1">
    <citation type="journal article" date="2021" name="PeerJ">
        <title>Extensive microbial diversity within the chicken gut microbiome revealed by metagenomics and culture.</title>
        <authorList>
            <person name="Gilroy R."/>
            <person name="Ravi A."/>
            <person name="Getino M."/>
            <person name="Pursley I."/>
            <person name="Horton D.L."/>
            <person name="Alikhan N.F."/>
            <person name="Baker D."/>
            <person name="Gharbi K."/>
            <person name="Hall N."/>
            <person name="Watson M."/>
            <person name="Adriaenssens E.M."/>
            <person name="Foster-Nyarko E."/>
            <person name="Jarju S."/>
            <person name="Secka A."/>
            <person name="Antonio M."/>
            <person name="Oren A."/>
            <person name="Chaudhuri R.R."/>
            <person name="La Ragione R."/>
            <person name="Hildebrand F."/>
            <person name="Pallen M.J."/>
        </authorList>
    </citation>
    <scope>NUCLEOTIDE SEQUENCE</scope>
    <source>
        <strain evidence="9">CHK179-7159</strain>
    </source>
</reference>
<feature type="transmembrane region" description="Helical" evidence="7">
    <location>
        <begin position="12"/>
        <end position="33"/>
    </location>
</feature>
<organism evidence="9 10">
    <name type="scientific">Candidatus Eisenbergiella merdipullorum</name>
    <dbReference type="NCBI Taxonomy" id="2838553"/>
    <lineage>
        <taxon>Bacteria</taxon>
        <taxon>Bacillati</taxon>
        <taxon>Bacillota</taxon>
        <taxon>Clostridia</taxon>
        <taxon>Lachnospirales</taxon>
        <taxon>Lachnospiraceae</taxon>
        <taxon>Eisenbergiella</taxon>
    </lineage>
</organism>
<evidence type="ECO:0000256" key="4">
    <source>
        <dbReference type="ARBA" id="ARBA00022692"/>
    </source>
</evidence>
<dbReference type="InterPro" id="IPR000515">
    <property type="entry name" value="MetI-like"/>
</dbReference>
<dbReference type="CDD" id="cd06261">
    <property type="entry name" value="TM_PBP2"/>
    <property type="match status" value="1"/>
</dbReference>